<organism evidence="1 2">
    <name type="scientific">Pristionchus pacificus</name>
    <name type="common">Parasitic nematode worm</name>
    <dbReference type="NCBI Taxonomy" id="54126"/>
    <lineage>
        <taxon>Eukaryota</taxon>
        <taxon>Metazoa</taxon>
        <taxon>Ecdysozoa</taxon>
        <taxon>Nematoda</taxon>
        <taxon>Chromadorea</taxon>
        <taxon>Rhabditida</taxon>
        <taxon>Rhabditina</taxon>
        <taxon>Diplogasteromorpha</taxon>
        <taxon>Diplogasteroidea</taxon>
        <taxon>Neodiplogasteridae</taxon>
        <taxon>Pristionchus</taxon>
    </lineage>
</organism>
<accession>A0A8R1U6P1</accession>
<dbReference type="EnsemblMetazoa" id="PPA06267.1">
    <property type="protein sequence ID" value="PPA06267.1"/>
    <property type="gene ID" value="WBGene00095821"/>
</dbReference>
<evidence type="ECO:0000313" key="2">
    <source>
        <dbReference type="Proteomes" id="UP000005239"/>
    </source>
</evidence>
<accession>A0A2A6CH50</accession>
<sequence>YTLVCKRSEFSLLCFAKESPGPWADDLLRLPKRSCLPKRSSQRCARWQAGKDYDVRQVGKQQLMMDFVFYVVSKKAPNYDSAVYSPEGAASPYPPLLATPLSCRARTLSSWRNSLGFTMIYSTGADALSDVYGISRCKPVYQARSQANAEQSRPMIFAPILTVDFGFDGTHSVSANLTEGQSIVSAFFISTCSLTIVSIANKRSTWAKSEPSSVVYMSPGYVGCPFEGGSLYSSAMRNAKITDTFTLIADNFLNVNTSTTSLARHYEQGAFKVSISWKRTTPSSSWALQLDFGTKSGSGLSLFFAFIVVSMFTSIQ</sequence>
<gene>
    <name evidence="1" type="primary">WBGene00095821</name>
</gene>
<dbReference type="AlphaFoldDB" id="A0A2A6CH50"/>
<protein>
    <submittedName>
        <fullName evidence="1">Uncharacterized protein</fullName>
    </submittedName>
</protein>
<dbReference type="Proteomes" id="UP000005239">
    <property type="component" value="Unassembled WGS sequence"/>
</dbReference>
<reference evidence="1" key="2">
    <citation type="submission" date="2022-06" db="UniProtKB">
        <authorList>
            <consortium name="EnsemblMetazoa"/>
        </authorList>
    </citation>
    <scope>IDENTIFICATION</scope>
    <source>
        <strain evidence="1">PS312</strain>
    </source>
</reference>
<reference evidence="2" key="1">
    <citation type="journal article" date="2008" name="Nat. Genet.">
        <title>The Pristionchus pacificus genome provides a unique perspective on nematode lifestyle and parasitism.</title>
        <authorList>
            <person name="Dieterich C."/>
            <person name="Clifton S.W."/>
            <person name="Schuster L.N."/>
            <person name="Chinwalla A."/>
            <person name="Delehaunty K."/>
            <person name="Dinkelacker I."/>
            <person name="Fulton L."/>
            <person name="Fulton R."/>
            <person name="Godfrey J."/>
            <person name="Minx P."/>
            <person name="Mitreva M."/>
            <person name="Roeseler W."/>
            <person name="Tian H."/>
            <person name="Witte H."/>
            <person name="Yang S.P."/>
            <person name="Wilson R.K."/>
            <person name="Sommer R.J."/>
        </authorList>
    </citation>
    <scope>NUCLEOTIDE SEQUENCE [LARGE SCALE GENOMIC DNA]</scope>
    <source>
        <strain evidence="2">PS312</strain>
    </source>
</reference>
<evidence type="ECO:0000313" key="1">
    <source>
        <dbReference type="EnsemblMetazoa" id="PPA06267.1"/>
    </source>
</evidence>
<proteinExistence type="predicted"/>
<keyword evidence="2" id="KW-1185">Reference proteome</keyword>
<name>A0A2A6CH50_PRIPA</name>